<reference evidence="3" key="1">
    <citation type="submission" date="2015-10" db="EMBL/GenBank/DDBJ databases">
        <authorList>
            <person name="Turner D."/>
        </authorList>
    </citation>
    <scope>NUCLEOTIDE SEQUENCE [LARGE SCALE GENOMIC DNA]</scope>
</reference>
<gene>
    <name evidence="2" type="primary">LOKI_28</name>
</gene>
<protein>
    <submittedName>
        <fullName evidence="2">Putative single-stranded DNA-binding protein</fullName>
    </submittedName>
</protein>
<feature type="region of interest" description="Disordered" evidence="1">
    <location>
        <begin position="136"/>
        <end position="255"/>
    </location>
</feature>
<dbReference type="Pfam" id="PF05037">
    <property type="entry name" value="DUF669"/>
    <property type="match status" value="1"/>
</dbReference>
<feature type="compositionally biased region" description="Polar residues" evidence="1">
    <location>
        <begin position="144"/>
        <end position="154"/>
    </location>
</feature>
<proteinExistence type="predicted"/>
<keyword evidence="3" id="KW-1185">Reference proteome</keyword>
<evidence type="ECO:0000256" key="1">
    <source>
        <dbReference type="SAM" id="MobiDB-lite"/>
    </source>
</evidence>
<accession>A0A0P1KKI7</accession>
<organism evidence="2 3">
    <name type="scientific">Acinetobacter phage Loki</name>
    <dbReference type="NCBI Taxonomy" id="1970374"/>
    <lineage>
        <taxon>Viruses</taxon>
        <taxon>Duplodnaviria</taxon>
        <taxon>Heunggongvirae</taxon>
        <taxon>Uroviricota</taxon>
        <taxon>Caudoviricetes</taxon>
        <taxon>Lokivirus</taxon>
        <taxon>Lokivirus loki</taxon>
    </lineage>
</organism>
<feature type="compositionally biased region" description="Gly residues" evidence="1">
    <location>
        <begin position="240"/>
        <end position="255"/>
    </location>
</feature>
<dbReference type="RefSeq" id="YP_009626213.1">
    <property type="nucleotide sequence ID" value="NC_042137.1"/>
</dbReference>
<feature type="compositionally biased region" description="Low complexity" evidence="1">
    <location>
        <begin position="184"/>
        <end position="200"/>
    </location>
</feature>
<dbReference type="KEGG" id="vg:40103114"/>
<dbReference type="GO" id="GO:0003677">
    <property type="term" value="F:DNA binding"/>
    <property type="evidence" value="ECO:0007669"/>
    <property type="project" value="UniProtKB-KW"/>
</dbReference>
<keyword evidence="2" id="KW-0238">DNA-binding</keyword>
<feature type="compositionally biased region" description="Low complexity" evidence="1">
    <location>
        <begin position="207"/>
        <end position="223"/>
    </location>
</feature>
<dbReference type="OrthoDB" id="12401at10239"/>
<name>A0A0P1KKI7_9CAUD</name>
<dbReference type="GeneID" id="40103114"/>
<evidence type="ECO:0000313" key="2">
    <source>
        <dbReference type="EMBL" id="CUS06489.1"/>
    </source>
</evidence>
<feature type="compositionally biased region" description="Low complexity" evidence="1">
    <location>
        <begin position="230"/>
        <end position="239"/>
    </location>
</feature>
<evidence type="ECO:0000313" key="3">
    <source>
        <dbReference type="Proteomes" id="UP000271981"/>
    </source>
</evidence>
<sequence>MAQLVAAFNPTQFDPTQGSSSLPVGKHKVIVKSSEVKPTADGSNGYLQLNLEIIEGQYQGLEGAYRLNLYHQSKQTSEIAHRQLSAVCHSIGLLSVITDSAQLHNVPFIVEVALQKGEAGSEKGYTEVKKVYDVNGNEPKAGGNNVQNAVSQASQPAPNNNGGAWGGGQQGGFNTASNVPPPQDNQQQNGGFNGQQQGNQNAGGWGNQNAGNQQQNNGGNQPAWGGGNQAQGNGNQPAWGNGGGQQGGGQPSWGQ</sequence>
<dbReference type="Proteomes" id="UP000271981">
    <property type="component" value="Genome"/>
</dbReference>
<dbReference type="EMBL" id="LN890663">
    <property type="protein sequence ID" value="CUS06489.1"/>
    <property type="molecule type" value="Genomic_DNA"/>
</dbReference>
<dbReference type="InterPro" id="IPR007731">
    <property type="entry name" value="DUF669"/>
</dbReference>